<keyword evidence="11" id="KW-1185">Reference proteome</keyword>
<name>A0A238BK11_9BILA</name>
<dbReference type="GO" id="GO:0003725">
    <property type="term" value="F:double-stranded RNA binding"/>
    <property type="evidence" value="ECO:0007669"/>
    <property type="project" value="TreeGrafter"/>
</dbReference>
<dbReference type="PANTHER" id="PTHR12185">
    <property type="entry name" value="SID1 TRANSMEMBRANE FAMILY MEMEBER"/>
    <property type="match status" value="1"/>
</dbReference>
<feature type="transmembrane region" description="Helical" evidence="9">
    <location>
        <begin position="308"/>
        <end position="326"/>
    </location>
</feature>
<evidence type="ECO:0000313" key="10">
    <source>
        <dbReference type="EMBL" id="OZC05000.1"/>
    </source>
</evidence>
<comment type="similarity">
    <text evidence="2">Belongs to the SID1 family.</text>
</comment>
<feature type="region of interest" description="Disordered" evidence="8">
    <location>
        <begin position="755"/>
        <end position="781"/>
    </location>
</feature>
<keyword evidence="6 9" id="KW-0472">Membrane</keyword>
<keyword evidence="3 9" id="KW-0812">Transmembrane</keyword>
<dbReference type="OrthoDB" id="5867675at2759"/>
<feature type="compositionally biased region" description="Basic and acidic residues" evidence="8">
    <location>
        <begin position="755"/>
        <end position="770"/>
    </location>
</feature>
<sequence length="781" mass="89302">KIYDRSQYNIVLPAPEFSRALSNQKISAVIPVAFKVNISDVSVRLLKITVRSDDDFCAFMVVQNCSTSFLHSTMLALNSSMRVTFTRKASIILPANSPLDIFIMMMNDDRLCNPFAPAREYKRKKKFDILFSGLESTSLYPLIIILMVYLTLAIIFLASDQFTPRLRDGQRRTDMPLIVLSDESSSETFPSSTHQEFIPVDDSYKTLVHIQMDEDEQHFVNSYVFNYTALLKTIEQRSANNDINKITQTFEDQLALMNDHLDVCYHNMECSVRLGPFHTFNHMYSNVGYFLSEIFLEHFPDIFELYDIYTLFVEVALILLMVRFYFVRRGGISLIVIFQSIIFAISFHFAGNALKDNFYSMGITLISGLLLLITFQCHLLFGIQSSAGNFCLFLNLRLESIQTRDWTEWLEYCWQLLTRIERDRNLKLKKILLACITACNIALALLFETGLLQTTYVTLYIILLNTTGYFIYYIFCKIIGGETILTYVFIYAIASFLLWIVAFYFFNYDKIDWTWRHLSKHPTLSESFSSPLLSSIFSSERVPVLSKETKMFDLITFAFCYILLQYASCSEWIHHEPTRDWEVGQHWNKDGTAWGGFSASKGGKAGANKYIDKGHNYNDRNHAGFAYGSKGAADGFSEFAKHIADERIADALEAGEHALAGAEGHKKYSYFTQGSGPDGFYSKGYWGTNGYDHEAKKEAHVEDANHGGFKKGYEHAGADHGLAHSAWDKIAHDKDNNGHDHNHGVWKQAVKEWGNSDHEDGWKDSSNEHLHNHHHGGGNWN</sequence>
<dbReference type="EMBL" id="KZ271550">
    <property type="protein sequence ID" value="OZC05000.1"/>
    <property type="molecule type" value="Genomic_DNA"/>
</dbReference>
<keyword evidence="4" id="KW-0732">Signal</keyword>
<accession>A0A238BK11</accession>
<dbReference type="Proteomes" id="UP000242913">
    <property type="component" value="Unassembled WGS sequence"/>
</dbReference>
<dbReference type="PANTHER" id="PTHR12185:SF1">
    <property type="entry name" value="SYSTEMIC RNA INTERFERENCE DEFECTIVE PROTEIN 1"/>
    <property type="match status" value="1"/>
</dbReference>
<proteinExistence type="inferred from homology"/>
<dbReference type="Pfam" id="PF13965">
    <property type="entry name" value="SID-1_RNA_chan"/>
    <property type="match status" value="2"/>
</dbReference>
<feature type="transmembrane region" description="Helical" evidence="9">
    <location>
        <begin position="357"/>
        <end position="381"/>
    </location>
</feature>
<evidence type="ECO:0000256" key="9">
    <source>
        <dbReference type="SAM" id="Phobius"/>
    </source>
</evidence>
<dbReference type="InterPro" id="IPR025958">
    <property type="entry name" value="SID1_TM_fam"/>
</dbReference>
<organism evidence="10 11">
    <name type="scientific">Onchocerca flexuosa</name>
    <dbReference type="NCBI Taxonomy" id="387005"/>
    <lineage>
        <taxon>Eukaryota</taxon>
        <taxon>Metazoa</taxon>
        <taxon>Ecdysozoa</taxon>
        <taxon>Nematoda</taxon>
        <taxon>Chromadorea</taxon>
        <taxon>Rhabditida</taxon>
        <taxon>Spirurina</taxon>
        <taxon>Spiruromorpha</taxon>
        <taxon>Filarioidea</taxon>
        <taxon>Onchocercidae</taxon>
        <taxon>Onchocerca</taxon>
    </lineage>
</organism>
<feature type="transmembrane region" description="Helical" evidence="9">
    <location>
        <begin position="431"/>
        <end position="451"/>
    </location>
</feature>
<evidence type="ECO:0000256" key="7">
    <source>
        <dbReference type="ARBA" id="ARBA00023180"/>
    </source>
</evidence>
<evidence type="ECO:0000256" key="2">
    <source>
        <dbReference type="ARBA" id="ARBA00006618"/>
    </source>
</evidence>
<evidence type="ECO:0000256" key="5">
    <source>
        <dbReference type="ARBA" id="ARBA00022989"/>
    </source>
</evidence>
<comment type="subcellular location">
    <subcellularLocation>
        <location evidence="1">Membrane</location>
        <topology evidence="1">Multi-pass membrane protein</topology>
    </subcellularLocation>
</comment>
<evidence type="ECO:0000256" key="3">
    <source>
        <dbReference type="ARBA" id="ARBA00022692"/>
    </source>
</evidence>
<feature type="transmembrane region" description="Helical" evidence="9">
    <location>
        <begin position="487"/>
        <end position="506"/>
    </location>
</feature>
<evidence type="ECO:0000256" key="8">
    <source>
        <dbReference type="SAM" id="MobiDB-lite"/>
    </source>
</evidence>
<dbReference type="GO" id="GO:0005764">
    <property type="term" value="C:lysosome"/>
    <property type="evidence" value="ECO:0007669"/>
    <property type="project" value="TreeGrafter"/>
</dbReference>
<feature type="transmembrane region" description="Helical" evidence="9">
    <location>
        <begin position="129"/>
        <end position="158"/>
    </location>
</feature>
<feature type="transmembrane region" description="Helical" evidence="9">
    <location>
        <begin position="457"/>
        <end position="475"/>
    </location>
</feature>
<feature type="transmembrane region" description="Helical" evidence="9">
    <location>
        <begin position="333"/>
        <end position="351"/>
    </location>
</feature>
<dbReference type="AlphaFoldDB" id="A0A238BK11"/>
<protein>
    <submittedName>
        <fullName evidence="10">Uncharacterized protein</fullName>
    </submittedName>
</protein>
<feature type="non-terminal residue" evidence="10">
    <location>
        <position position="1"/>
    </location>
</feature>
<evidence type="ECO:0000256" key="6">
    <source>
        <dbReference type="ARBA" id="ARBA00023136"/>
    </source>
</evidence>
<reference evidence="10 11" key="1">
    <citation type="submission" date="2015-12" db="EMBL/GenBank/DDBJ databases">
        <title>Draft genome of the nematode, Onchocerca flexuosa.</title>
        <authorList>
            <person name="Mitreva M."/>
        </authorList>
    </citation>
    <scope>NUCLEOTIDE SEQUENCE [LARGE SCALE GENOMIC DNA]</scope>
    <source>
        <strain evidence="10">Red Deer</strain>
    </source>
</reference>
<evidence type="ECO:0000256" key="1">
    <source>
        <dbReference type="ARBA" id="ARBA00004141"/>
    </source>
</evidence>
<gene>
    <name evidence="10" type="ORF">X798_08030</name>
</gene>
<feature type="compositionally biased region" description="Basic residues" evidence="8">
    <location>
        <begin position="771"/>
        <end position="781"/>
    </location>
</feature>
<evidence type="ECO:0000256" key="4">
    <source>
        <dbReference type="ARBA" id="ARBA00022729"/>
    </source>
</evidence>
<keyword evidence="5 9" id="KW-1133">Transmembrane helix</keyword>
<keyword evidence="7" id="KW-0325">Glycoprotein</keyword>
<evidence type="ECO:0000313" key="11">
    <source>
        <dbReference type="Proteomes" id="UP000242913"/>
    </source>
</evidence>
<dbReference type="GO" id="GO:0005886">
    <property type="term" value="C:plasma membrane"/>
    <property type="evidence" value="ECO:0007669"/>
    <property type="project" value="TreeGrafter"/>
</dbReference>
<dbReference type="GO" id="GO:0051033">
    <property type="term" value="F:RNA transmembrane transporter activity"/>
    <property type="evidence" value="ECO:0007669"/>
    <property type="project" value="TreeGrafter"/>
</dbReference>